<dbReference type="EMBL" id="JBGLYH010000016">
    <property type="protein sequence ID" value="MEZ7196625.1"/>
    <property type="molecule type" value="Genomic_DNA"/>
</dbReference>
<evidence type="ECO:0000256" key="1">
    <source>
        <dbReference type="ARBA" id="ARBA00022679"/>
    </source>
</evidence>
<dbReference type="Proteomes" id="UP001568698">
    <property type="component" value="Unassembled WGS sequence"/>
</dbReference>
<evidence type="ECO:0000259" key="2">
    <source>
        <dbReference type="Pfam" id="PF13649"/>
    </source>
</evidence>
<gene>
    <name evidence="3" type="ORF">AB6M95_07695</name>
</gene>
<evidence type="ECO:0000313" key="4">
    <source>
        <dbReference type="Proteomes" id="UP001568698"/>
    </source>
</evidence>
<feature type="domain" description="Methyltransferase" evidence="2">
    <location>
        <begin position="190"/>
        <end position="283"/>
    </location>
</feature>
<sequence>MLTKVYIPVDDYVELLPLILKARIPHCKSRPRPELDLGDLRCMFLTFQGVDAYVRTPFAFPFVLSLLRGEFCQPMHRLGGVDWLFLGSDKKVFAAALAEHVEATGEEAELIPFRQLTGTVPQEPREGEYHLIVPRKTTNYNEKSWVRNKRLLSDTPPEEWARKTAENTGNFAHLVDRFATPRLPRPPRTIVDLGSGLGYTAAGLARLHPEAQVFGLELSDAALDVARASFDEPNLTFLKHDISNPLDFEEGSIDLLVSINALVYACDQKRSAADIFAKLSPDGIFFNHNRTGYAHDFWEFPYSLIWPLIFQIYPETWAGAARERGFNTRMLPAQLSRRLTPWSFMHGMSQGTMRGMERCSLRYQEEENPEYLPCLTHSLMLHSRHVEDNMDGLLSGDGSRRETLAHCLGLAPKMPDYVQEVALRSHRENAREIGLGDVGMDYCRRFTGCRFAF</sequence>
<dbReference type="Pfam" id="PF13649">
    <property type="entry name" value="Methyltransf_25"/>
    <property type="match status" value="1"/>
</dbReference>
<organism evidence="3 4">
    <name type="scientific">Pseudodesulfovibrio karagichevae</name>
    <dbReference type="NCBI Taxonomy" id="3239305"/>
    <lineage>
        <taxon>Bacteria</taxon>
        <taxon>Pseudomonadati</taxon>
        <taxon>Thermodesulfobacteriota</taxon>
        <taxon>Desulfovibrionia</taxon>
        <taxon>Desulfovibrionales</taxon>
        <taxon>Desulfovibrionaceae</taxon>
    </lineage>
</organism>
<name>A0ABV4K116_9BACT</name>
<reference evidence="3 4" key="1">
    <citation type="submission" date="2024-08" db="EMBL/GenBank/DDBJ databases">
        <title>Sulfate-reducing bacteria isolated from formation water of the oil field in Kazakhstan and description of Pseudodesulfovibrio sp.</title>
        <authorList>
            <person name="Bidzhieva S.K."/>
            <person name="Tourova T.P."/>
            <person name="Grouzdev D.S."/>
            <person name="Beletsky A.V."/>
            <person name="Sokolova D.S."/>
            <person name="Samigullina S.R."/>
            <person name="Poltaraus A.B."/>
            <person name="Avtukh A.N."/>
            <person name="Tereshina V.M."/>
            <person name="Zhaparov N.S."/>
            <person name="Mardanov A.V."/>
            <person name="Nazina T.N."/>
        </authorList>
    </citation>
    <scope>NUCLEOTIDE SEQUENCE [LARGE SCALE GENOMIC DNA]</scope>
    <source>
        <strain evidence="3 4">9FUS</strain>
    </source>
</reference>
<dbReference type="RefSeq" id="WP_371386151.1">
    <property type="nucleotide sequence ID" value="NZ_JBGLYH010000016.1"/>
</dbReference>
<evidence type="ECO:0000313" key="3">
    <source>
        <dbReference type="EMBL" id="MEZ7196625.1"/>
    </source>
</evidence>
<comment type="caution">
    <text evidence="3">The sequence shown here is derived from an EMBL/GenBank/DDBJ whole genome shotgun (WGS) entry which is preliminary data.</text>
</comment>
<accession>A0ABV4K116</accession>
<dbReference type="SUPFAM" id="SSF53335">
    <property type="entry name" value="S-adenosyl-L-methionine-dependent methyltransferases"/>
    <property type="match status" value="1"/>
</dbReference>
<dbReference type="CDD" id="cd02440">
    <property type="entry name" value="AdoMet_MTases"/>
    <property type="match status" value="1"/>
</dbReference>
<dbReference type="PANTHER" id="PTHR43861">
    <property type="entry name" value="TRANS-ACONITATE 2-METHYLTRANSFERASE-RELATED"/>
    <property type="match status" value="1"/>
</dbReference>
<dbReference type="InterPro" id="IPR029063">
    <property type="entry name" value="SAM-dependent_MTases_sf"/>
</dbReference>
<keyword evidence="4" id="KW-1185">Reference proteome</keyword>
<dbReference type="Gene3D" id="3.40.50.150">
    <property type="entry name" value="Vaccinia Virus protein VP39"/>
    <property type="match status" value="1"/>
</dbReference>
<dbReference type="InterPro" id="IPR041698">
    <property type="entry name" value="Methyltransf_25"/>
</dbReference>
<protein>
    <submittedName>
        <fullName evidence="3">Trans-aconitate 2-methyltransferase</fullName>
    </submittedName>
</protein>
<keyword evidence="1" id="KW-0808">Transferase</keyword>
<proteinExistence type="predicted"/>